<protein>
    <submittedName>
        <fullName evidence="3">Arylesterase</fullName>
        <ecNumber evidence="3">3.1.1.2</ecNumber>
    </submittedName>
</protein>
<dbReference type="PROSITE" id="PS51257">
    <property type="entry name" value="PROKAR_LIPOPROTEIN"/>
    <property type="match status" value="1"/>
</dbReference>
<proteinExistence type="predicted"/>
<dbReference type="InterPro" id="IPR008265">
    <property type="entry name" value="Lipase_GDSL_AS"/>
</dbReference>
<reference evidence="3 4" key="1">
    <citation type="submission" date="2021-02" db="EMBL/GenBank/DDBJ databases">
        <authorList>
            <person name="Han P."/>
        </authorList>
    </citation>
    <scope>NUCLEOTIDE SEQUENCE [LARGE SCALE GENOMIC DNA]</scope>
    <source>
        <strain evidence="3">Candidatus Nitrospira sp. ZN2</strain>
    </source>
</reference>
<dbReference type="Proteomes" id="UP000675880">
    <property type="component" value="Unassembled WGS sequence"/>
</dbReference>
<sequence>MKTGSDHFPITLRLKTGCFAAVVIIGLLGCDPSTTPTSPPSPTTSLTPQPAPREPHPQTPQASTPPPHADDRLKIVAFGDSLTAGLGVAPDQTYPAQLQKRLDALGQPYLVLNAGVSGDTSAGGLRRVSWVLAGNPRVVILELGGNDGLRGLGLMETRSHLDAIIRRLKEAEVQVILAGMKLPPNYGEEYTSKFEAMYRELAQVHSLPLIPFLLEGVGGEKSLNQADGIHPTAEGYRMVVENVLKSLLPVLNERAPARTGVKNWRETSSLPSRTEQHSTPRNRNGLVSSS</sequence>
<dbReference type="RefSeq" id="WP_213040771.1">
    <property type="nucleotide sequence ID" value="NZ_CAJNBJ010000001.1"/>
</dbReference>
<dbReference type="GO" id="GO:0004064">
    <property type="term" value="F:arylesterase activity"/>
    <property type="evidence" value="ECO:0007669"/>
    <property type="project" value="UniProtKB-EC"/>
</dbReference>
<evidence type="ECO:0000313" key="4">
    <source>
        <dbReference type="Proteomes" id="UP000675880"/>
    </source>
</evidence>
<keyword evidence="4" id="KW-1185">Reference proteome</keyword>
<dbReference type="EC" id="3.1.1.2" evidence="3"/>
<dbReference type="PANTHER" id="PTHR30383">
    <property type="entry name" value="THIOESTERASE 1/PROTEASE 1/LYSOPHOSPHOLIPASE L1"/>
    <property type="match status" value="1"/>
</dbReference>
<feature type="compositionally biased region" description="Polar residues" evidence="1">
    <location>
        <begin position="266"/>
        <end position="290"/>
    </location>
</feature>
<evidence type="ECO:0000259" key="2">
    <source>
        <dbReference type="Pfam" id="PF13472"/>
    </source>
</evidence>
<dbReference type="Gene3D" id="3.40.50.1110">
    <property type="entry name" value="SGNH hydrolase"/>
    <property type="match status" value="1"/>
</dbReference>
<dbReference type="Pfam" id="PF13472">
    <property type="entry name" value="Lipase_GDSL_2"/>
    <property type="match status" value="1"/>
</dbReference>
<dbReference type="InterPro" id="IPR036514">
    <property type="entry name" value="SGNH_hydro_sf"/>
</dbReference>
<evidence type="ECO:0000256" key="1">
    <source>
        <dbReference type="SAM" id="MobiDB-lite"/>
    </source>
</evidence>
<dbReference type="SUPFAM" id="SSF52266">
    <property type="entry name" value="SGNH hydrolase"/>
    <property type="match status" value="1"/>
</dbReference>
<evidence type="ECO:0000313" key="3">
    <source>
        <dbReference type="EMBL" id="CAE6705715.1"/>
    </source>
</evidence>
<name>A0ABM8QMN1_9BACT</name>
<dbReference type="PROSITE" id="PS01098">
    <property type="entry name" value="LIPASE_GDSL_SER"/>
    <property type="match status" value="1"/>
</dbReference>
<gene>
    <name evidence="3" type="ORF">NSPZN2_10964</name>
</gene>
<dbReference type="EMBL" id="CAJNBJ010000001">
    <property type="protein sequence ID" value="CAE6705715.1"/>
    <property type="molecule type" value="Genomic_DNA"/>
</dbReference>
<dbReference type="InterPro" id="IPR013830">
    <property type="entry name" value="SGNH_hydro"/>
</dbReference>
<accession>A0ABM8QMN1</accession>
<feature type="domain" description="SGNH hydrolase-type esterase" evidence="2">
    <location>
        <begin position="77"/>
        <end position="237"/>
    </location>
</feature>
<keyword evidence="3" id="KW-0378">Hydrolase</keyword>
<dbReference type="CDD" id="cd01822">
    <property type="entry name" value="Lysophospholipase_L1_like"/>
    <property type="match status" value="1"/>
</dbReference>
<organism evidence="3 4">
    <name type="scientific">Nitrospira defluvii</name>
    <dbReference type="NCBI Taxonomy" id="330214"/>
    <lineage>
        <taxon>Bacteria</taxon>
        <taxon>Pseudomonadati</taxon>
        <taxon>Nitrospirota</taxon>
        <taxon>Nitrospiria</taxon>
        <taxon>Nitrospirales</taxon>
        <taxon>Nitrospiraceae</taxon>
        <taxon>Nitrospira</taxon>
    </lineage>
</organism>
<comment type="caution">
    <text evidence="3">The sequence shown here is derived from an EMBL/GenBank/DDBJ whole genome shotgun (WGS) entry which is preliminary data.</text>
</comment>
<feature type="region of interest" description="Disordered" evidence="1">
    <location>
        <begin position="259"/>
        <end position="290"/>
    </location>
</feature>
<dbReference type="InterPro" id="IPR051532">
    <property type="entry name" value="Ester_Hydrolysis_Enzymes"/>
</dbReference>
<feature type="region of interest" description="Disordered" evidence="1">
    <location>
        <begin position="34"/>
        <end position="71"/>
    </location>
</feature>
<dbReference type="PANTHER" id="PTHR30383:SF24">
    <property type="entry name" value="THIOESTERASE 1_PROTEASE 1_LYSOPHOSPHOLIPASE L1"/>
    <property type="match status" value="1"/>
</dbReference>